<evidence type="ECO:0000256" key="1">
    <source>
        <dbReference type="RuleBase" id="RU003814"/>
    </source>
</evidence>
<organism evidence="4 5">
    <name type="scientific">Haloarcula salinisoli</name>
    <dbReference type="NCBI Taxonomy" id="2487746"/>
    <lineage>
        <taxon>Archaea</taxon>
        <taxon>Methanobacteriati</taxon>
        <taxon>Methanobacteriota</taxon>
        <taxon>Stenosarchaea group</taxon>
        <taxon>Halobacteria</taxon>
        <taxon>Halobacteriales</taxon>
        <taxon>Haloarculaceae</taxon>
        <taxon>Haloarcula</taxon>
    </lineage>
</organism>
<accession>A0A8J7YEN3</accession>
<comment type="similarity">
    <text evidence="1">Belongs to the eIF-2B alpha/beta/delta subunits family.</text>
</comment>
<evidence type="ECO:0000313" key="5">
    <source>
        <dbReference type="Proteomes" id="UP000783863"/>
    </source>
</evidence>
<dbReference type="SUPFAM" id="SSF100950">
    <property type="entry name" value="NagB/RpiA/CoA transferase-like"/>
    <property type="match status" value="1"/>
</dbReference>
<evidence type="ECO:0000256" key="2">
    <source>
        <dbReference type="SAM" id="MobiDB-lite"/>
    </source>
</evidence>
<dbReference type="Gene3D" id="3.40.50.10470">
    <property type="entry name" value="Translation initiation factor eif-2b, domain 2"/>
    <property type="match status" value="1"/>
</dbReference>
<dbReference type="PANTHER" id="PTHR43475">
    <property type="entry name" value="METHYLTHIORIBOSE-1-PHOSPHATE ISOMERASE"/>
    <property type="match status" value="1"/>
</dbReference>
<keyword evidence="5" id="KW-1185">Reference proteome</keyword>
<dbReference type="PROSITE" id="PS51462">
    <property type="entry name" value="NUDIX"/>
    <property type="match status" value="1"/>
</dbReference>
<gene>
    <name evidence="4" type="ORF">EGD98_12490</name>
</gene>
<name>A0A8J7YEN3_9EURY</name>
<dbReference type="SUPFAM" id="SSF55811">
    <property type="entry name" value="Nudix"/>
    <property type="match status" value="1"/>
</dbReference>
<protein>
    <submittedName>
        <fullName evidence="4">NUDIX domain-containing protein</fullName>
    </submittedName>
</protein>
<dbReference type="InterPro" id="IPR015797">
    <property type="entry name" value="NUDIX_hydrolase-like_dom_sf"/>
</dbReference>
<dbReference type="Gene3D" id="3.90.79.10">
    <property type="entry name" value="Nucleoside Triphosphate Pyrophosphohydrolase"/>
    <property type="match status" value="1"/>
</dbReference>
<reference evidence="4" key="1">
    <citation type="submission" date="2021-06" db="EMBL/GenBank/DDBJ databases">
        <title>Halomicroarcula sp. F24A a new haloarchaeum isolated from saline soil.</title>
        <authorList>
            <person name="Duran-Viseras A."/>
            <person name="Sanchez-Porro C."/>
            <person name="Ventosa A."/>
        </authorList>
    </citation>
    <scope>NUCLEOTIDE SEQUENCE</scope>
    <source>
        <strain evidence="4">F24A</strain>
    </source>
</reference>
<evidence type="ECO:0000313" key="4">
    <source>
        <dbReference type="EMBL" id="MBX0304490.1"/>
    </source>
</evidence>
<dbReference type="EMBL" id="RKLQ01000002">
    <property type="protein sequence ID" value="MBX0304490.1"/>
    <property type="molecule type" value="Genomic_DNA"/>
</dbReference>
<dbReference type="AlphaFoldDB" id="A0A8J7YEN3"/>
<dbReference type="GO" id="GO:0046523">
    <property type="term" value="F:S-methyl-5-thioribose-1-phosphate isomerase activity"/>
    <property type="evidence" value="ECO:0007669"/>
    <property type="project" value="TreeGrafter"/>
</dbReference>
<proteinExistence type="inferred from homology"/>
<dbReference type="RefSeq" id="WP_220588705.1">
    <property type="nucleotide sequence ID" value="NZ_RKLQ01000002.1"/>
</dbReference>
<evidence type="ECO:0000259" key="3">
    <source>
        <dbReference type="PROSITE" id="PS51462"/>
    </source>
</evidence>
<feature type="domain" description="Nudix hydrolase" evidence="3">
    <location>
        <begin position="2"/>
        <end position="153"/>
    </location>
</feature>
<dbReference type="InterPro" id="IPR000649">
    <property type="entry name" value="IF-2B-related"/>
</dbReference>
<dbReference type="Pfam" id="PF00293">
    <property type="entry name" value="NUDIX"/>
    <property type="match status" value="1"/>
</dbReference>
<dbReference type="InterPro" id="IPR037171">
    <property type="entry name" value="NagB/RpiA_transferase-like"/>
</dbReference>
<comment type="caution">
    <text evidence="4">The sequence shown here is derived from an EMBL/GenBank/DDBJ whole genome shotgun (WGS) entry which is preliminary data.</text>
</comment>
<dbReference type="Proteomes" id="UP000783863">
    <property type="component" value="Unassembled WGS sequence"/>
</dbReference>
<dbReference type="InterPro" id="IPR042529">
    <property type="entry name" value="IF_2B-like_C"/>
</dbReference>
<feature type="compositionally biased region" description="Basic and acidic residues" evidence="2">
    <location>
        <begin position="41"/>
        <end position="60"/>
    </location>
</feature>
<feature type="region of interest" description="Disordered" evidence="2">
    <location>
        <begin position="34"/>
        <end position="72"/>
    </location>
</feature>
<sequence length="446" mass="47694">MDERPVVTCFIRNDGELLLLRRSGAVGSYQGQWGGVAGHVGEPEQREGSGRSERHRREQAGDDTERDPETAARAEIAEETGLADAVALVRSGDPITVEDGERRWLVHPYLFDCDSRAVETNEETTDHEWVHAPEILRRETVPRLWTSYDRVRPRVATLSDRTHGSAWLSLCALETLRDETALAVERRDDAGETSERAGDDWAALAALARRLRDARPSMAVLENRINRVMTAASDERTPAAIERAARGAIEQSVGADREAARLAASELPARVATLSRSGTVAAALRQGDPEAVLVAESRPGGEGVGVAESLAESTGVTLTTDAALPFELDDWDAKAVLVGADRVLPDGSVVNKVGTRGAALAAAAAGIDCLVVAASDKVAADGRYDLEARDPGELYDGDADVRVANPTFDVTPADAVTAVLTEQGRLSTAEVGAVAAAHREWADWET</sequence>
<dbReference type="GO" id="GO:0019509">
    <property type="term" value="P:L-methionine salvage from methylthioadenosine"/>
    <property type="evidence" value="ECO:0007669"/>
    <property type="project" value="TreeGrafter"/>
</dbReference>
<dbReference type="InterPro" id="IPR000086">
    <property type="entry name" value="NUDIX_hydrolase_dom"/>
</dbReference>
<dbReference type="Pfam" id="PF01008">
    <property type="entry name" value="IF-2B"/>
    <property type="match status" value="1"/>
</dbReference>
<dbReference type="PANTHER" id="PTHR43475:SF3">
    <property type="entry name" value="TRANSLATION INITIATION FACTOR EIF-2B SUBUNIT FAMILY PROTEIN (AFU_ORTHOLOGUE AFUA_2G14290)"/>
    <property type="match status" value="1"/>
</dbReference>